<keyword evidence="1" id="KW-0175">Coiled coil</keyword>
<feature type="compositionally biased region" description="Basic and acidic residues" evidence="2">
    <location>
        <begin position="15"/>
        <end position="26"/>
    </location>
</feature>
<evidence type="ECO:0000313" key="3">
    <source>
        <dbReference type="EMBL" id="KAF6215872.1"/>
    </source>
</evidence>
<dbReference type="EMBL" id="WIXP02000001">
    <property type="protein sequence ID" value="KAF6215872.1"/>
    <property type="molecule type" value="Genomic_DNA"/>
</dbReference>
<comment type="caution">
    <text evidence="3">The sequence shown here is derived from an EMBL/GenBank/DDBJ whole genome shotgun (WGS) entry which is preliminary data.</text>
</comment>
<feature type="compositionally biased region" description="Polar residues" evidence="2">
    <location>
        <begin position="1"/>
        <end position="10"/>
    </location>
</feature>
<reference evidence="3" key="1">
    <citation type="journal article" date="2021" name="Mol. Ecol. Resour.">
        <title>Apolygus lucorum genome provides insights into omnivorousness and mesophyll feeding.</title>
        <authorList>
            <person name="Liu Y."/>
            <person name="Liu H."/>
            <person name="Wang H."/>
            <person name="Huang T."/>
            <person name="Liu B."/>
            <person name="Yang B."/>
            <person name="Yin L."/>
            <person name="Li B."/>
            <person name="Zhang Y."/>
            <person name="Zhang S."/>
            <person name="Jiang F."/>
            <person name="Zhang X."/>
            <person name="Ren Y."/>
            <person name="Wang B."/>
            <person name="Wang S."/>
            <person name="Lu Y."/>
            <person name="Wu K."/>
            <person name="Fan W."/>
            <person name="Wang G."/>
        </authorList>
    </citation>
    <scope>NUCLEOTIDE SEQUENCE</scope>
    <source>
        <strain evidence="3">12Hb</strain>
    </source>
</reference>
<evidence type="ECO:0000313" key="4">
    <source>
        <dbReference type="Proteomes" id="UP000466442"/>
    </source>
</evidence>
<name>A0A6A4KMK5_APOLU</name>
<sequence>MSSGSSTESLNLVAGKRERSPEESPRASKRVQADMGDEVGRMSLRDLMEEFGKLIDGKNLATKSDVEDIAKKVELVASKNEELENKITKLSQKNEALEAHITRLEDRSRRSNLIFKNITKSPNMDPKQTVFAFCREVLQLSEENISIIYATYLVKGANFSLILAEFADPRDVSIILKGSVRLKGTDYSVQQDYSDATRKVRAELFKAKKAILIKNKDLKMSVFRDTLWVNNERFFWDAIGGKLRGRNAAMAESLNALLPTQDQIESDS</sequence>
<dbReference type="AlphaFoldDB" id="A0A6A4KMK5"/>
<evidence type="ECO:0000256" key="1">
    <source>
        <dbReference type="SAM" id="Coils"/>
    </source>
</evidence>
<feature type="coiled-coil region" evidence="1">
    <location>
        <begin position="66"/>
        <end position="107"/>
    </location>
</feature>
<accession>A0A6A4KMK5</accession>
<feature type="region of interest" description="Disordered" evidence="2">
    <location>
        <begin position="1"/>
        <end position="37"/>
    </location>
</feature>
<proteinExistence type="predicted"/>
<protein>
    <submittedName>
        <fullName evidence="3">Uncharacterized protein</fullName>
    </submittedName>
</protein>
<dbReference type="OrthoDB" id="8052431at2759"/>
<dbReference type="Proteomes" id="UP000466442">
    <property type="component" value="Linkage Group LG1"/>
</dbReference>
<gene>
    <name evidence="3" type="ORF">GE061_000207</name>
</gene>
<keyword evidence="4" id="KW-1185">Reference proteome</keyword>
<evidence type="ECO:0000256" key="2">
    <source>
        <dbReference type="SAM" id="MobiDB-lite"/>
    </source>
</evidence>
<organism evidence="3 4">
    <name type="scientific">Apolygus lucorum</name>
    <name type="common">Small green plant bug</name>
    <name type="synonym">Lygocoris lucorum</name>
    <dbReference type="NCBI Taxonomy" id="248454"/>
    <lineage>
        <taxon>Eukaryota</taxon>
        <taxon>Metazoa</taxon>
        <taxon>Ecdysozoa</taxon>
        <taxon>Arthropoda</taxon>
        <taxon>Hexapoda</taxon>
        <taxon>Insecta</taxon>
        <taxon>Pterygota</taxon>
        <taxon>Neoptera</taxon>
        <taxon>Paraneoptera</taxon>
        <taxon>Hemiptera</taxon>
        <taxon>Heteroptera</taxon>
        <taxon>Panheteroptera</taxon>
        <taxon>Cimicomorpha</taxon>
        <taxon>Miridae</taxon>
        <taxon>Mirini</taxon>
        <taxon>Apolygus</taxon>
    </lineage>
</organism>